<comment type="caution">
    <text evidence="5">The sequence shown here is derived from an EMBL/GenBank/DDBJ whole genome shotgun (WGS) entry which is preliminary data.</text>
</comment>
<evidence type="ECO:0000256" key="1">
    <source>
        <dbReference type="PROSITE-ProRule" id="PRU00176"/>
    </source>
</evidence>
<evidence type="ECO:0000259" key="3">
    <source>
        <dbReference type="PROSITE" id="PS50102"/>
    </source>
</evidence>
<dbReference type="Pfam" id="PF00076">
    <property type="entry name" value="RRM_1"/>
    <property type="match status" value="2"/>
</dbReference>
<keyword evidence="6" id="KW-1185">Reference proteome</keyword>
<feature type="domain" description="RRM" evidence="3">
    <location>
        <begin position="110"/>
        <end position="185"/>
    </location>
</feature>
<name>A0ABD1BLX6_CARAN</name>
<dbReference type="InterPro" id="IPR034825">
    <property type="entry name" value="CID8-like_RRM2"/>
</dbReference>
<keyword evidence="1" id="KW-0694">RNA-binding</keyword>
<sequence>MAVTENGGVKVDSFDQNSDNNTASLTEMKPPCNGDQTPNSNSYVETPNPTEDWIKKTSEVNLKSEISHLNPMAKEFFPSSMATRTMNFDQGKQRMNKSTNLAQNKDVIRRTVYVADIDQHVTEEQLASLFLSCGQIVDCRICGDHKSILRFAFIEFTNQEGAMSALRKSGTLFGSHPLKVHLSKTAIAPINPMFLPKSEDERKKGVKTIYCTNIDKKVTRLELEDFFKTACGEVHHLRLLGDCHHQTRIAFIEFKLAESAISALNYSGVVLGGLPIRVSPSKTPVRPQGSSTSN</sequence>
<dbReference type="Gene3D" id="3.30.70.330">
    <property type="match status" value="2"/>
</dbReference>
<dbReference type="InterPro" id="IPR009818">
    <property type="entry name" value="PAM2_motif"/>
</dbReference>
<dbReference type="CDD" id="cd12460">
    <property type="entry name" value="RRM2_CID8_like"/>
    <property type="match status" value="1"/>
</dbReference>
<dbReference type="Proteomes" id="UP001558713">
    <property type="component" value="Unassembled WGS sequence"/>
</dbReference>
<evidence type="ECO:0000313" key="5">
    <source>
        <dbReference type="EMBL" id="KAL1218209.1"/>
    </source>
</evidence>
<gene>
    <name evidence="5" type="ORF">V5N11_000768</name>
    <name evidence="4" type="ORF">V5N11_002267</name>
</gene>
<dbReference type="EMBL" id="JBANAX010000223">
    <property type="protein sequence ID" value="KAL1218160.1"/>
    <property type="molecule type" value="Genomic_DNA"/>
</dbReference>
<dbReference type="InterPro" id="IPR012677">
    <property type="entry name" value="Nucleotide-bd_a/b_plait_sf"/>
</dbReference>
<feature type="compositionally biased region" description="Polar residues" evidence="2">
    <location>
        <begin position="34"/>
        <end position="49"/>
    </location>
</feature>
<accession>A0ABD1BLX6</accession>
<organism evidence="5 6">
    <name type="scientific">Cardamine amara subsp. amara</name>
    <dbReference type="NCBI Taxonomy" id="228776"/>
    <lineage>
        <taxon>Eukaryota</taxon>
        <taxon>Viridiplantae</taxon>
        <taxon>Streptophyta</taxon>
        <taxon>Embryophyta</taxon>
        <taxon>Tracheophyta</taxon>
        <taxon>Spermatophyta</taxon>
        <taxon>Magnoliopsida</taxon>
        <taxon>eudicotyledons</taxon>
        <taxon>Gunneridae</taxon>
        <taxon>Pentapetalae</taxon>
        <taxon>rosids</taxon>
        <taxon>malvids</taxon>
        <taxon>Brassicales</taxon>
        <taxon>Brassicaceae</taxon>
        <taxon>Cardamineae</taxon>
        <taxon>Cardamine</taxon>
    </lineage>
</organism>
<dbReference type="PROSITE" id="PS50102">
    <property type="entry name" value="RRM"/>
    <property type="match status" value="2"/>
</dbReference>
<evidence type="ECO:0000256" key="2">
    <source>
        <dbReference type="SAM" id="MobiDB-lite"/>
    </source>
</evidence>
<dbReference type="AlphaFoldDB" id="A0ABD1BLX6"/>
<feature type="domain" description="RRM" evidence="3">
    <location>
        <begin position="207"/>
        <end position="283"/>
    </location>
</feature>
<dbReference type="InterPro" id="IPR000504">
    <property type="entry name" value="RRM_dom"/>
</dbReference>
<dbReference type="Pfam" id="PF07145">
    <property type="entry name" value="PAM2"/>
    <property type="match status" value="1"/>
</dbReference>
<protein>
    <submittedName>
        <fullName evidence="5">Polyadenylate-binding protein-interacting protein 13</fullName>
    </submittedName>
</protein>
<feature type="region of interest" description="Disordered" evidence="2">
    <location>
        <begin position="1"/>
        <end position="50"/>
    </location>
</feature>
<reference evidence="5 6" key="1">
    <citation type="submission" date="2024-04" db="EMBL/GenBank/DDBJ databases">
        <title>Genome assembly C_amara_ONT_v2.</title>
        <authorList>
            <person name="Yant L."/>
            <person name="Moore C."/>
            <person name="Slenker M."/>
        </authorList>
    </citation>
    <scope>NUCLEOTIDE SEQUENCE [LARGE SCALE GENOMIC DNA]</scope>
    <source>
        <tissue evidence="5">Leaf</tissue>
    </source>
</reference>
<dbReference type="EMBL" id="JBANAX010000221">
    <property type="protein sequence ID" value="KAL1218209.1"/>
    <property type="molecule type" value="Genomic_DNA"/>
</dbReference>
<dbReference type="PANTHER" id="PTHR32343:SF32">
    <property type="entry name" value="POLYADENYLATE-BINDING PROTEIN-INTERACTING PROTEIN 13"/>
    <property type="match status" value="1"/>
</dbReference>
<dbReference type="InterPro" id="IPR035979">
    <property type="entry name" value="RBD_domain_sf"/>
</dbReference>
<evidence type="ECO:0000313" key="4">
    <source>
        <dbReference type="EMBL" id="KAL1218160.1"/>
    </source>
</evidence>
<evidence type="ECO:0000313" key="6">
    <source>
        <dbReference type="Proteomes" id="UP001558713"/>
    </source>
</evidence>
<feature type="compositionally biased region" description="Polar residues" evidence="2">
    <location>
        <begin position="14"/>
        <end position="25"/>
    </location>
</feature>
<dbReference type="SUPFAM" id="SSF54928">
    <property type="entry name" value="RNA-binding domain, RBD"/>
    <property type="match status" value="2"/>
</dbReference>
<dbReference type="PANTHER" id="PTHR32343">
    <property type="entry name" value="SERINE/ARGININE-RICH SPLICING FACTOR"/>
    <property type="match status" value="1"/>
</dbReference>
<dbReference type="SMART" id="SM00360">
    <property type="entry name" value="RRM"/>
    <property type="match status" value="2"/>
</dbReference>
<proteinExistence type="predicted"/>
<dbReference type="GO" id="GO:0003723">
    <property type="term" value="F:RNA binding"/>
    <property type="evidence" value="ECO:0007669"/>
    <property type="project" value="UniProtKB-UniRule"/>
</dbReference>